<proteinExistence type="predicted"/>
<dbReference type="AlphaFoldDB" id="A0A2C8F3M7"/>
<keyword evidence="2" id="KW-0808">Transferase</keyword>
<dbReference type="EMBL" id="LT907975">
    <property type="protein sequence ID" value="SOB57141.1"/>
    <property type="molecule type" value="Genomic_DNA"/>
</dbReference>
<evidence type="ECO:0000313" key="3">
    <source>
        <dbReference type="Proteomes" id="UP000219215"/>
    </source>
</evidence>
<keyword evidence="3" id="KW-1185">Reference proteome</keyword>
<organism evidence="2 3">
    <name type="scientific">Pseudodesulfovibrio profundus</name>
    <dbReference type="NCBI Taxonomy" id="57320"/>
    <lineage>
        <taxon>Bacteria</taxon>
        <taxon>Pseudomonadati</taxon>
        <taxon>Thermodesulfobacteriota</taxon>
        <taxon>Desulfovibrionia</taxon>
        <taxon>Desulfovibrionales</taxon>
        <taxon>Desulfovibrionaceae</taxon>
    </lineage>
</organism>
<dbReference type="RefSeq" id="WP_097010449.1">
    <property type="nucleotide sequence ID" value="NZ_LT907975.1"/>
</dbReference>
<dbReference type="EC" id="2.1.1.163" evidence="2"/>
<evidence type="ECO:0000259" key="1">
    <source>
        <dbReference type="Pfam" id="PF13847"/>
    </source>
</evidence>
<dbReference type="CDD" id="cd02440">
    <property type="entry name" value="AdoMet_MTases"/>
    <property type="match status" value="1"/>
</dbReference>
<dbReference type="OrthoDB" id="9784101at2"/>
<dbReference type="GO" id="GO:0032259">
    <property type="term" value="P:methylation"/>
    <property type="evidence" value="ECO:0007669"/>
    <property type="project" value="UniProtKB-KW"/>
</dbReference>
<name>A0A2C8F3M7_9BACT</name>
<dbReference type="Proteomes" id="UP000219215">
    <property type="component" value="Chromosome DPRO"/>
</dbReference>
<feature type="domain" description="Methyltransferase" evidence="1">
    <location>
        <begin position="29"/>
        <end position="140"/>
    </location>
</feature>
<dbReference type="GO" id="GO:0043770">
    <property type="term" value="F:demethylmenaquinone methyltransferase activity"/>
    <property type="evidence" value="ECO:0007669"/>
    <property type="project" value="UniProtKB-EC"/>
</dbReference>
<gene>
    <name evidence="2" type="primary">ubiE</name>
    <name evidence="2" type="ORF">DPRO_0262</name>
</gene>
<dbReference type="SUPFAM" id="SSF53335">
    <property type="entry name" value="S-adenosyl-L-methionine-dependent methyltransferases"/>
    <property type="match status" value="1"/>
</dbReference>
<accession>A0A2C8F3M7</accession>
<protein>
    <submittedName>
        <fullName evidence="2">Ubiquinone/menaquinone biosynthesis C-methyltransferase UbiE</fullName>
        <ecNumber evidence="2">2.1.1.163</ecNumber>
    </submittedName>
</protein>
<dbReference type="Pfam" id="PF13847">
    <property type="entry name" value="Methyltransf_31"/>
    <property type="match status" value="1"/>
</dbReference>
<dbReference type="InterPro" id="IPR029063">
    <property type="entry name" value="SAM-dependent_MTases_sf"/>
</dbReference>
<dbReference type="PANTHER" id="PTHR45128:SF1">
    <property type="entry name" value="S-ADENOSYLMETHIONINE-DEPENDENT METHYLTRANSFERASE RV2258C"/>
    <property type="match status" value="1"/>
</dbReference>
<dbReference type="InterPro" id="IPR025714">
    <property type="entry name" value="Methyltranfer_dom"/>
</dbReference>
<evidence type="ECO:0000313" key="2">
    <source>
        <dbReference type="EMBL" id="SOB57141.1"/>
    </source>
</evidence>
<dbReference type="KEGG" id="pprf:DPRO_0262"/>
<keyword evidence="2" id="KW-0830">Ubiquinone</keyword>
<dbReference type="PANTHER" id="PTHR45128">
    <property type="entry name" value="METHYLTRANSFERASE TYPE 11"/>
    <property type="match status" value="1"/>
</dbReference>
<sequence>MNEKPVAAGKSSLDLVDNDLVFSEVIVDPDGTYLDMACGVGRYTVELAGQLNADATVHAFDLWEEGIAELTNYAKQHDLKSIKAKLVDITAQLPLQDSTIDVCLMATALHDLPESTRSGVVEEVSRVISPGGFFILIEFKKVNYGPGPDIDERIGESDADELVLPHGFTKKNVVDLGEFTYLIKYMKK</sequence>
<keyword evidence="2" id="KW-0489">Methyltransferase</keyword>
<dbReference type="InterPro" id="IPR053173">
    <property type="entry name" value="SAM-binding_MTase"/>
</dbReference>
<dbReference type="Gene3D" id="3.40.50.150">
    <property type="entry name" value="Vaccinia Virus protein VP39"/>
    <property type="match status" value="1"/>
</dbReference>
<reference evidence="3" key="1">
    <citation type="submission" date="2017-09" db="EMBL/GenBank/DDBJ databases">
        <authorList>
            <person name="Regsiter A."/>
            <person name="William W."/>
        </authorList>
    </citation>
    <scope>NUCLEOTIDE SEQUENCE [LARGE SCALE GENOMIC DNA]</scope>
    <source>
        <strain evidence="3">500-1</strain>
    </source>
</reference>